<keyword evidence="1" id="KW-0472">Membrane</keyword>
<evidence type="ECO:0000313" key="2">
    <source>
        <dbReference type="EMBL" id="MBK1784432.1"/>
    </source>
</evidence>
<accession>A0A934QMC1</accession>
<gene>
    <name evidence="2" type="ORF">JHE00_08835</name>
</gene>
<dbReference type="EMBL" id="JAENJH010000002">
    <property type="protein sequence ID" value="MBK1784432.1"/>
    <property type="molecule type" value="Genomic_DNA"/>
</dbReference>
<feature type="transmembrane region" description="Helical" evidence="1">
    <location>
        <begin position="21"/>
        <end position="46"/>
    </location>
</feature>
<comment type="caution">
    <text evidence="2">The sequence shown here is derived from an EMBL/GenBank/DDBJ whole genome shotgun (WGS) entry which is preliminary data.</text>
</comment>
<keyword evidence="1" id="KW-1133">Transmembrane helix</keyword>
<keyword evidence="3" id="KW-1185">Reference proteome</keyword>
<feature type="transmembrane region" description="Helical" evidence="1">
    <location>
        <begin position="84"/>
        <end position="105"/>
    </location>
</feature>
<evidence type="ECO:0000256" key="1">
    <source>
        <dbReference type="SAM" id="Phobius"/>
    </source>
</evidence>
<dbReference type="RefSeq" id="WP_200316813.1">
    <property type="nucleotide sequence ID" value="NZ_JAENJH010000002.1"/>
</dbReference>
<proteinExistence type="predicted"/>
<dbReference type="AlphaFoldDB" id="A0A934QMC1"/>
<evidence type="ECO:0000313" key="3">
    <source>
        <dbReference type="Proteomes" id="UP000635245"/>
    </source>
</evidence>
<reference evidence="2" key="1">
    <citation type="submission" date="2020-12" db="EMBL/GenBank/DDBJ databases">
        <title>Prauserella sp. ASG 168, a novel actinomycete isolated from cave rock.</title>
        <authorList>
            <person name="Suriyachadkun C."/>
        </authorList>
    </citation>
    <scope>NUCLEOTIDE SEQUENCE</scope>
    <source>
        <strain evidence="2">ASG 168</strain>
    </source>
</reference>
<keyword evidence="1" id="KW-0812">Transmembrane</keyword>
<sequence>MGEMSRNANGDPYAAAPFGFFPLYPALVAAVADLPGVSTAAAGFFVSAVAGVPHAKPRFMLVGAFVLLIPVAVGLVRRRTSTQLAALALFVLGGAWFSAHALAVWEHAI</sequence>
<protein>
    <submittedName>
        <fullName evidence="2">Uncharacterized protein</fullName>
    </submittedName>
</protein>
<dbReference type="Proteomes" id="UP000635245">
    <property type="component" value="Unassembled WGS sequence"/>
</dbReference>
<name>A0A934QMC1_9PSEU</name>
<organism evidence="2 3">
    <name type="scientific">Prauserella cavernicola</name>
    <dbReference type="NCBI Taxonomy" id="2800127"/>
    <lineage>
        <taxon>Bacteria</taxon>
        <taxon>Bacillati</taxon>
        <taxon>Actinomycetota</taxon>
        <taxon>Actinomycetes</taxon>
        <taxon>Pseudonocardiales</taxon>
        <taxon>Pseudonocardiaceae</taxon>
        <taxon>Prauserella</taxon>
    </lineage>
</organism>
<feature type="transmembrane region" description="Helical" evidence="1">
    <location>
        <begin position="58"/>
        <end position="77"/>
    </location>
</feature>